<accession>A0A6A5F960</accession>
<sequence length="122" mass="13947">MHCCLTQRTLAGDNRSPWVQVQLDDGSFFFLDLKRLQGGWEKPKGFIHNSVFLDRQQIQEVVSRVSGSYSRSVLWRSSEALLVRLQAASRGFLLRQKLQARRSYLSSHTPAVIIIQVSIKAM</sequence>
<organism evidence="2 3">
    <name type="scientific">Perca fluviatilis</name>
    <name type="common">European perch</name>
    <dbReference type="NCBI Taxonomy" id="8168"/>
    <lineage>
        <taxon>Eukaryota</taxon>
        <taxon>Metazoa</taxon>
        <taxon>Chordata</taxon>
        <taxon>Craniata</taxon>
        <taxon>Vertebrata</taxon>
        <taxon>Euteleostomi</taxon>
        <taxon>Actinopterygii</taxon>
        <taxon>Neopterygii</taxon>
        <taxon>Teleostei</taxon>
        <taxon>Neoteleostei</taxon>
        <taxon>Acanthomorphata</taxon>
        <taxon>Eupercaria</taxon>
        <taxon>Perciformes</taxon>
        <taxon>Percoidei</taxon>
        <taxon>Percidae</taxon>
        <taxon>Percinae</taxon>
        <taxon>Perca</taxon>
    </lineage>
</organism>
<evidence type="ECO:0000313" key="3">
    <source>
        <dbReference type="Proteomes" id="UP000465112"/>
    </source>
</evidence>
<reference evidence="2 3" key="1">
    <citation type="submission" date="2019-06" db="EMBL/GenBank/DDBJ databases">
        <title>A chromosome-scale genome assembly of the European perch, Perca fluviatilis.</title>
        <authorList>
            <person name="Roques C."/>
            <person name="Zahm M."/>
            <person name="Cabau C."/>
            <person name="Klopp C."/>
            <person name="Bouchez O."/>
            <person name="Donnadieu C."/>
            <person name="Kuhl H."/>
            <person name="Gislard M."/>
            <person name="Guendouz S."/>
            <person name="Journot L."/>
            <person name="Haffray P."/>
            <person name="Bestin A."/>
            <person name="Morvezen R."/>
            <person name="Feron R."/>
            <person name="Wen M."/>
            <person name="Jouanno E."/>
            <person name="Herpin A."/>
            <person name="Schartl M."/>
            <person name="Postlethwait J."/>
            <person name="Schaerlinger B."/>
            <person name="Chardard D."/>
            <person name="Lecocq T."/>
            <person name="Poncet C."/>
            <person name="Jaffrelo L."/>
            <person name="Lampietro C."/>
            <person name="Guiguen Y."/>
        </authorList>
    </citation>
    <scope>NUCLEOTIDE SEQUENCE [LARGE SCALE GENOMIC DNA]</scope>
    <source>
        <tissue evidence="2">Blood</tissue>
    </source>
</reference>
<gene>
    <name evidence="2" type="ORF">PFLUV_G00092060</name>
</gene>
<evidence type="ECO:0000313" key="2">
    <source>
        <dbReference type="EMBL" id="KAF1388608.1"/>
    </source>
</evidence>
<name>A0A6A5F960_PERFL</name>
<dbReference type="PROSITE" id="PS50096">
    <property type="entry name" value="IQ"/>
    <property type="match status" value="1"/>
</dbReference>
<dbReference type="PANTHER" id="PTHR14149">
    <property type="entry name" value="RAS GTPASE-ACTIVATING PROTEIN WITH IQ MOTIF"/>
    <property type="match status" value="1"/>
</dbReference>
<dbReference type="GO" id="GO:0005096">
    <property type="term" value="F:GTPase activator activity"/>
    <property type="evidence" value="ECO:0007669"/>
    <property type="project" value="TreeGrafter"/>
</dbReference>
<protein>
    <recommendedName>
        <fullName evidence="1">WW domain-containing protein</fullName>
    </recommendedName>
</protein>
<dbReference type="PROSITE" id="PS01159">
    <property type="entry name" value="WW_DOMAIN_1"/>
    <property type="match status" value="1"/>
</dbReference>
<dbReference type="PANTHER" id="PTHR14149:SF10">
    <property type="entry name" value="RAS GTPASE-ACTIVATING-LIKE PROTEIN IQGAP3"/>
    <property type="match status" value="1"/>
</dbReference>
<dbReference type="GO" id="GO:0051015">
    <property type="term" value="F:actin filament binding"/>
    <property type="evidence" value="ECO:0007669"/>
    <property type="project" value="TreeGrafter"/>
</dbReference>
<feature type="domain" description="WW" evidence="1">
    <location>
        <begin position="18"/>
        <end position="43"/>
    </location>
</feature>
<keyword evidence="3" id="KW-1185">Reference proteome</keyword>
<dbReference type="GO" id="GO:0005516">
    <property type="term" value="F:calmodulin binding"/>
    <property type="evidence" value="ECO:0007669"/>
    <property type="project" value="TreeGrafter"/>
</dbReference>
<proteinExistence type="predicted"/>
<dbReference type="Proteomes" id="UP000465112">
    <property type="component" value="Chromosome 7"/>
</dbReference>
<comment type="caution">
    <text evidence="2">The sequence shown here is derived from an EMBL/GenBank/DDBJ whole genome shotgun (WGS) entry which is preliminary data.</text>
</comment>
<dbReference type="InterPro" id="IPR001202">
    <property type="entry name" value="WW_dom"/>
</dbReference>
<dbReference type="GO" id="GO:0005938">
    <property type="term" value="C:cell cortex"/>
    <property type="evidence" value="ECO:0007669"/>
    <property type="project" value="TreeGrafter"/>
</dbReference>
<dbReference type="AlphaFoldDB" id="A0A6A5F960"/>
<evidence type="ECO:0000259" key="1">
    <source>
        <dbReference type="PROSITE" id="PS01159"/>
    </source>
</evidence>
<dbReference type="GO" id="GO:1903479">
    <property type="term" value="P:mitotic actomyosin contractile ring assembly actin filament organization"/>
    <property type="evidence" value="ECO:0007669"/>
    <property type="project" value="TreeGrafter"/>
</dbReference>
<dbReference type="EMBL" id="VHII01000007">
    <property type="protein sequence ID" value="KAF1388608.1"/>
    <property type="molecule type" value="Genomic_DNA"/>
</dbReference>